<keyword evidence="3 6" id="KW-0812">Transmembrane</keyword>
<dbReference type="InParanoid" id="A0A146G9Q6"/>
<feature type="transmembrane region" description="Helical" evidence="6">
    <location>
        <begin position="432"/>
        <end position="451"/>
    </location>
</feature>
<dbReference type="GO" id="GO:0005886">
    <property type="term" value="C:plasma membrane"/>
    <property type="evidence" value="ECO:0007669"/>
    <property type="project" value="UniProtKB-SubCell"/>
</dbReference>
<feature type="transmembrane region" description="Helical" evidence="6">
    <location>
        <begin position="401"/>
        <end position="420"/>
    </location>
</feature>
<keyword evidence="4 6" id="KW-1133">Transmembrane helix</keyword>
<gene>
    <name evidence="7" type="ORF">TSACC_22810</name>
</gene>
<evidence type="ECO:0000256" key="1">
    <source>
        <dbReference type="ARBA" id="ARBA00004651"/>
    </source>
</evidence>
<organism evidence="7 8">
    <name type="scientific">Terrimicrobium sacchariphilum</name>
    <dbReference type="NCBI Taxonomy" id="690879"/>
    <lineage>
        <taxon>Bacteria</taxon>
        <taxon>Pseudomonadati</taxon>
        <taxon>Verrucomicrobiota</taxon>
        <taxon>Terrimicrobiia</taxon>
        <taxon>Terrimicrobiales</taxon>
        <taxon>Terrimicrobiaceae</taxon>
        <taxon>Terrimicrobium</taxon>
    </lineage>
</organism>
<dbReference type="PANTHER" id="PTHR42770:SF7">
    <property type="entry name" value="MEMBRANE PROTEIN"/>
    <property type="match status" value="1"/>
</dbReference>
<sequence>MPITAETAPKPRPSKRLTMLDLIGQACAIGPLIGIGLFLAFVAQIAAGRGPLAILLAAIGMVCFAMVIAFYASFTGGAGAVGDYVERAWGRRAGMAILIIYTFSLLVSGAGGFSIAVGVLVANFSKAYLFGLVPWWGGALIVVLIAWVMNVRGADVATRAQLVIVLVSVIPFLLTAIAAIIHAGPANTWDFFSIFHATGGGNLFGGLLFAILLFGGFETVAVLAEETPNPRRTIPIALVSTVVLTGILFVLCSYAGTVYFGPELVGKAWPAQLDGFAEMANKLLGNWAGMWIRIGIFADFISCFIGFSLAASRGLFALSRAGILPRVLGRTNRLGAPTMASHSVLATALLAIAVGFLIPAAERYKSLFVVATAQGLLLALTYAVLAVGACKLVFTTGKSSVPRWIVLLIASAMPVLALYGSLFPFPQGPEQWGVWGAFAAIALAIIGSLVWKPGASRT</sequence>
<evidence type="ECO:0000256" key="2">
    <source>
        <dbReference type="ARBA" id="ARBA00022475"/>
    </source>
</evidence>
<dbReference type="STRING" id="690879.TSACC_22810"/>
<keyword evidence="2" id="KW-1003">Cell membrane</keyword>
<feature type="transmembrane region" description="Helical" evidence="6">
    <location>
        <begin position="127"/>
        <end position="150"/>
    </location>
</feature>
<dbReference type="GO" id="GO:0022857">
    <property type="term" value="F:transmembrane transporter activity"/>
    <property type="evidence" value="ECO:0007669"/>
    <property type="project" value="InterPro"/>
</dbReference>
<dbReference type="Proteomes" id="UP000076023">
    <property type="component" value="Unassembled WGS sequence"/>
</dbReference>
<keyword evidence="5 6" id="KW-0472">Membrane</keyword>
<reference evidence="8" key="1">
    <citation type="journal article" date="2017" name="Genome Announc.">
        <title>Draft Genome Sequence of Terrimicrobium sacchariphilum NM-5T, a Facultative Anaerobic Soil Bacterium of the Class Spartobacteria.</title>
        <authorList>
            <person name="Qiu Y.L."/>
            <person name="Tourlousse D.M."/>
            <person name="Matsuura N."/>
            <person name="Ohashi A."/>
            <person name="Sekiguchi Y."/>
        </authorList>
    </citation>
    <scope>NUCLEOTIDE SEQUENCE [LARGE SCALE GENOMIC DNA]</scope>
    <source>
        <strain evidence="8">NM-5</strain>
    </source>
</reference>
<evidence type="ECO:0000256" key="4">
    <source>
        <dbReference type="ARBA" id="ARBA00022989"/>
    </source>
</evidence>
<evidence type="ECO:0000256" key="6">
    <source>
        <dbReference type="SAM" id="Phobius"/>
    </source>
</evidence>
<feature type="transmembrane region" description="Helical" evidence="6">
    <location>
        <begin position="291"/>
        <end position="318"/>
    </location>
</feature>
<dbReference type="EMBL" id="BDCO01000002">
    <property type="protein sequence ID" value="GAT34385.1"/>
    <property type="molecule type" value="Genomic_DNA"/>
</dbReference>
<comment type="caution">
    <text evidence="7">The sequence shown here is derived from an EMBL/GenBank/DDBJ whole genome shotgun (WGS) entry which is preliminary data.</text>
</comment>
<comment type="subcellular location">
    <subcellularLocation>
        <location evidence="1">Cell membrane</location>
        <topology evidence="1">Multi-pass membrane protein</topology>
    </subcellularLocation>
</comment>
<feature type="transmembrane region" description="Helical" evidence="6">
    <location>
        <begin position="52"/>
        <end position="74"/>
    </location>
</feature>
<keyword evidence="8" id="KW-1185">Reference proteome</keyword>
<accession>A0A146G9Q6</accession>
<dbReference type="Pfam" id="PF13520">
    <property type="entry name" value="AA_permease_2"/>
    <property type="match status" value="1"/>
</dbReference>
<dbReference type="InterPro" id="IPR002293">
    <property type="entry name" value="AA/rel_permease1"/>
</dbReference>
<feature type="transmembrane region" description="Helical" evidence="6">
    <location>
        <begin position="22"/>
        <end position="46"/>
    </location>
</feature>
<dbReference type="Gene3D" id="1.20.1740.10">
    <property type="entry name" value="Amino acid/polyamine transporter I"/>
    <property type="match status" value="1"/>
</dbReference>
<dbReference type="InterPro" id="IPR050367">
    <property type="entry name" value="APC_superfamily"/>
</dbReference>
<dbReference type="RefSeq" id="WP_075080018.1">
    <property type="nucleotide sequence ID" value="NZ_BDCO01000002.1"/>
</dbReference>
<dbReference type="PIRSF" id="PIRSF006060">
    <property type="entry name" value="AA_transporter"/>
    <property type="match status" value="1"/>
</dbReference>
<evidence type="ECO:0000256" key="3">
    <source>
        <dbReference type="ARBA" id="ARBA00022692"/>
    </source>
</evidence>
<feature type="transmembrane region" description="Helical" evidence="6">
    <location>
        <begin position="203"/>
        <end position="224"/>
    </location>
</feature>
<evidence type="ECO:0000313" key="8">
    <source>
        <dbReference type="Proteomes" id="UP000076023"/>
    </source>
</evidence>
<proteinExistence type="predicted"/>
<dbReference type="PANTHER" id="PTHR42770">
    <property type="entry name" value="AMINO ACID TRANSPORTER-RELATED"/>
    <property type="match status" value="1"/>
</dbReference>
<name>A0A146G9Q6_TERSA</name>
<feature type="transmembrane region" description="Helical" evidence="6">
    <location>
        <begin position="162"/>
        <end position="183"/>
    </location>
</feature>
<feature type="transmembrane region" description="Helical" evidence="6">
    <location>
        <begin position="236"/>
        <end position="260"/>
    </location>
</feature>
<feature type="transmembrane region" description="Helical" evidence="6">
    <location>
        <begin position="95"/>
        <end position="121"/>
    </location>
</feature>
<evidence type="ECO:0000256" key="5">
    <source>
        <dbReference type="ARBA" id="ARBA00023136"/>
    </source>
</evidence>
<feature type="transmembrane region" description="Helical" evidence="6">
    <location>
        <begin position="367"/>
        <end position="394"/>
    </location>
</feature>
<evidence type="ECO:0000313" key="7">
    <source>
        <dbReference type="EMBL" id="GAT34385.1"/>
    </source>
</evidence>
<dbReference type="AlphaFoldDB" id="A0A146G9Q6"/>
<protein>
    <submittedName>
        <fullName evidence="7">Amino acid transporter</fullName>
    </submittedName>
</protein>
<feature type="transmembrane region" description="Helical" evidence="6">
    <location>
        <begin position="339"/>
        <end position="361"/>
    </location>
</feature>